<dbReference type="PANTHER" id="PTHR47893:SF1">
    <property type="entry name" value="REGULATORY PROTEIN PCHR"/>
    <property type="match status" value="1"/>
</dbReference>
<dbReference type="PROSITE" id="PS01124">
    <property type="entry name" value="HTH_ARAC_FAMILY_2"/>
    <property type="match status" value="1"/>
</dbReference>
<proteinExistence type="predicted"/>
<dbReference type="Proteomes" id="UP000658656">
    <property type="component" value="Unassembled WGS sequence"/>
</dbReference>
<sequence length="322" mass="36824">MSLPLHGHRLFRSHDLDHVREEMSRVLCPHDVFTLGRDARIDAEMNSLALDDVVLNYVHYGAPVAVDPGCTGDFIALQVPLTGFADVRCGCESLASTPDMMLVSRHNEPLQMRLSENARLLLTKVSWPFLLGTLSDLLGGYVPWPLRFELGLDVRGERQRRWFEFLTVYLRRASRPDLGLRTRLWGPYFQERLAVGLLRVQPNSYSAILDARPLPAPSRTLHRAIDILETTPERAHTGCSLAREVDISTRALDEAFRSRLATSIPEYLYHVRMRRAYLSLRWSEPGDVTVAGVAERWGFSEPGFSKWYYREFGETPQETLYH</sequence>
<reference evidence="2" key="2">
    <citation type="submission" date="2020-09" db="EMBL/GenBank/DDBJ databases">
        <authorList>
            <person name="Sun Q."/>
            <person name="Zhou Y."/>
        </authorList>
    </citation>
    <scope>NUCLEOTIDE SEQUENCE</scope>
    <source>
        <strain evidence="2">CGMCC 4.7679</strain>
    </source>
</reference>
<dbReference type="GO" id="GO:0003700">
    <property type="term" value="F:DNA-binding transcription factor activity"/>
    <property type="evidence" value="ECO:0007669"/>
    <property type="project" value="InterPro"/>
</dbReference>
<dbReference type="InterPro" id="IPR053142">
    <property type="entry name" value="PchR_regulatory_protein"/>
</dbReference>
<dbReference type="SMART" id="SM00342">
    <property type="entry name" value="HTH_ARAC"/>
    <property type="match status" value="1"/>
</dbReference>
<dbReference type="Pfam" id="PF12833">
    <property type="entry name" value="HTH_18"/>
    <property type="match status" value="1"/>
</dbReference>
<evidence type="ECO:0000313" key="3">
    <source>
        <dbReference type="Proteomes" id="UP000658656"/>
    </source>
</evidence>
<name>A0A8H9J4G6_9PSEU</name>
<dbReference type="RefSeq" id="WP_183176446.1">
    <property type="nucleotide sequence ID" value="NZ_BNAV01000009.1"/>
</dbReference>
<dbReference type="InterPro" id="IPR035418">
    <property type="entry name" value="AraC-bd_2"/>
</dbReference>
<comment type="caution">
    <text evidence="2">The sequence shown here is derived from an EMBL/GenBank/DDBJ whole genome shotgun (WGS) entry which is preliminary data.</text>
</comment>
<dbReference type="GO" id="GO:0043565">
    <property type="term" value="F:sequence-specific DNA binding"/>
    <property type="evidence" value="ECO:0007669"/>
    <property type="project" value="InterPro"/>
</dbReference>
<dbReference type="Pfam" id="PF14525">
    <property type="entry name" value="AraC_binding_2"/>
    <property type="match status" value="1"/>
</dbReference>
<keyword evidence="3" id="KW-1185">Reference proteome</keyword>
<dbReference type="EMBL" id="BNAV01000009">
    <property type="protein sequence ID" value="GHF73246.1"/>
    <property type="molecule type" value="Genomic_DNA"/>
</dbReference>
<dbReference type="PANTHER" id="PTHR47893">
    <property type="entry name" value="REGULATORY PROTEIN PCHR"/>
    <property type="match status" value="1"/>
</dbReference>
<evidence type="ECO:0000313" key="2">
    <source>
        <dbReference type="EMBL" id="GHF73246.1"/>
    </source>
</evidence>
<accession>A0A8H9J4G6</accession>
<evidence type="ECO:0000259" key="1">
    <source>
        <dbReference type="PROSITE" id="PS01124"/>
    </source>
</evidence>
<protein>
    <submittedName>
        <fullName evidence="2">Transcriptional regulator</fullName>
    </submittedName>
</protein>
<dbReference type="InterPro" id="IPR018060">
    <property type="entry name" value="HTH_AraC"/>
</dbReference>
<organism evidence="2 3">
    <name type="scientific">Amycolatopsis bartoniae</name>
    <dbReference type="NCBI Taxonomy" id="941986"/>
    <lineage>
        <taxon>Bacteria</taxon>
        <taxon>Bacillati</taxon>
        <taxon>Actinomycetota</taxon>
        <taxon>Actinomycetes</taxon>
        <taxon>Pseudonocardiales</taxon>
        <taxon>Pseudonocardiaceae</taxon>
        <taxon>Amycolatopsis</taxon>
    </lineage>
</organism>
<dbReference type="Gene3D" id="1.10.10.60">
    <property type="entry name" value="Homeodomain-like"/>
    <property type="match status" value="1"/>
</dbReference>
<feature type="domain" description="HTH araC/xylS-type" evidence="1">
    <location>
        <begin position="222"/>
        <end position="322"/>
    </location>
</feature>
<reference evidence="2" key="1">
    <citation type="journal article" date="2014" name="Int. J. Syst. Evol. Microbiol.">
        <title>Complete genome sequence of Corynebacterium casei LMG S-19264T (=DSM 44701T), isolated from a smear-ripened cheese.</title>
        <authorList>
            <consortium name="US DOE Joint Genome Institute (JGI-PGF)"/>
            <person name="Walter F."/>
            <person name="Albersmeier A."/>
            <person name="Kalinowski J."/>
            <person name="Ruckert C."/>
        </authorList>
    </citation>
    <scope>NUCLEOTIDE SEQUENCE</scope>
    <source>
        <strain evidence="2">CGMCC 4.7679</strain>
    </source>
</reference>
<dbReference type="AlphaFoldDB" id="A0A8H9J4G6"/>
<gene>
    <name evidence="2" type="ORF">GCM10017566_53960</name>
</gene>